<dbReference type="PROSITE" id="PS50005">
    <property type="entry name" value="TPR"/>
    <property type="match status" value="2"/>
</dbReference>
<dbReference type="EMBL" id="JAFGIX010000027">
    <property type="protein sequence ID" value="MBN1572710.1"/>
    <property type="molecule type" value="Genomic_DNA"/>
</dbReference>
<dbReference type="SUPFAM" id="SSF48452">
    <property type="entry name" value="TPR-like"/>
    <property type="match status" value="1"/>
</dbReference>
<dbReference type="SMART" id="SM00028">
    <property type="entry name" value="TPR"/>
    <property type="match status" value="2"/>
</dbReference>
<keyword evidence="1" id="KW-0802">TPR repeat</keyword>
<dbReference type="InterPro" id="IPR019734">
    <property type="entry name" value="TPR_rpt"/>
</dbReference>
<accession>A0A9D8KCP6</accession>
<feature type="repeat" description="TPR" evidence="1">
    <location>
        <begin position="86"/>
        <end position="119"/>
    </location>
</feature>
<proteinExistence type="predicted"/>
<dbReference type="Pfam" id="PF13181">
    <property type="entry name" value="TPR_8"/>
    <property type="match status" value="1"/>
</dbReference>
<reference evidence="2" key="1">
    <citation type="journal article" date="2021" name="Environ. Microbiol.">
        <title>Genomic characterization of three novel Desulfobacterota classes expand the metabolic and phylogenetic diversity of the phylum.</title>
        <authorList>
            <person name="Murphy C.L."/>
            <person name="Biggerstaff J."/>
            <person name="Eichhorn A."/>
            <person name="Ewing E."/>
            <person name="Shahan R."/>
            <person name="Soriano D."/>
            <person name="Stewart S."/>
            <person name="VanMol K."/>
            <person name="Walker R."/>
            <person name="Walters P."/>
            <person name="Elshahed M.S."/>
            <person name="Youssef N.H."/>
        </authorList>
    </citation>
    <scope>NUCLEOTIDE SEQUENCE</scope>
    <source>
        <strain evidence="2">Zod_Metabat.24</strain>
    </source>
</reference>
<dbReference type="InterPro" id="IPR011990">
    <property type="entry name" value="TPR-like_helical_dom_sf"/>
</dbReference>
<comment type="caution">
    <text evidence="2">The sequence shown here is derived from an EMBL/GenBank/DDBJ whole genome shotgun (WGS) entry which is preliminary data.</text>
</comment>
<gene>
    <name evidence="2" type="ORF">JW984_05870</name>
</gene>
<dbReference type="AlphaFoldDB" id="A0A9D8KCP6"/>
<dbReference type="Gene3D" id="1.25.40.10">
    <property type="entry name" value="Tetratricopeptide repeat domain"/>
    <property type="match status" value="1"/>
</dbReference>
<evidence type="ECO:0000256" key="1">
    <source>
        <dbReference type="PROSITE-ProRule" id="PRU00339"/>
    </source>
</evidence>
<evidence type="ECO:0000313" key="2">
    <source>
        <dbReference type="EMBL" id="MBN1572710.1"/>
    </source>
</evidence>
<reference evidence="2" key="2">
    <citation type="submission" date="2021-01" db="EMBL/GenBank/DDBJ databases">
        <authorList>
            <person name="Hahn C.R."/>
            <person name="Youssef N.H."/>
            <person name="Elshahed M."/>
        </authorList>
    </citation>
    <scope>NUCLEOTIDE SEQUENCE</scope>
    <source>
        <strain evidence="2">Zod_Metabat.24</strain>
    </source>
</reference>
<dbReference type="Proteomes" id="UP000809273">
    <property type="component" value="Unassembled WGS sequence"/>
</dbReference>
<protein>
    <submittedName>
        <fullName evidence="2">Tetratricopeptide repeat protein</fullName>
    </submittedName>
</protein>
<organism evidence="2 3">
    <name type="scientific">Candidatus Zymogenus saltonus</name>
    <dbReference type="NCBI Taxonomy" id="2844893"/>
    <lineage>
        <taxon>Bacteria</taxon>
        <taxon>Deltaproteobacteria</taxon>
        <taxon>Candidatus Zymogenia</taxon>
        <taxon>Candidatus Zymogeniales</taxon>
        <taxon>Candidatus Zymogenaceae</taxon>
        <taxon>Candidatus Zymogenus</taxon>
    </lineage>
</organism>
<sequence length="172" mass="19519">MNIAGKARSGLLLLFIIAAVALPFSVCPDFQSFIGPTVETASAWSAETISYEDYLERTEKLIFADRFKDAVELIEEAINKGGHKTAKLYFYLALSYDNLDELESAVTNYKKAISMNIDKEELLVSLKNLGIILRSQDNHKEAANYFGRYLKLVPDDPDVDNIRSYVEYYKKQ</sequence>
<feature type="repeat" description="TPR" evidence="1">
    <location>
        <begin position="123"/>
        <end position="156"/>
    </location>
</feature>
<name>A0A9D8KCP6_9DELT</name>
<evidence type="ECO:0000313" key="3">
    <source>
        <dbReference type="Proteomes" id="UP000809273"/>
    </source>
</evidence>